<proteinExistence type="predicted"/>
<dbReference type="EMBL" id="JACOGF010000015">
    <property type="protein sequence ID" value="MBC3920356.1"/>
    <property type="molecule type" value="Genomic_DNA"/>
</dbReference>
<feature type="coiled-coil region" evidence="1">
    <location>
        <begin position="1840"/>
        <end position="1878"/>
    </location>
</feature>
<accession>A0ABR6ZWV1</accession>
<dbReference type="PANTHER" id="PTHR34491:SF74">
    <property type="entry name" value="DUF4456 DOMAIN-CONTAINING PROTEIN"/>
    <property type="match status" value="1"/>
</dbReference>
<organism evidence="4 5">
    <name type="scientific">Undibacterium hunanense</name>
    <dbReference type="NCBI Taxonomy" id="2762292"/>
    <lineage>
        <taxon>Bacteria</taxon>
        <taxon>Pseudomonadati</taxon>
        <taxon>Pseudomonadota</taxon>
        <taxon>Betaproteobacteria</taxon>
        <taxon>Burkholderiales</taxon>
        <taxon>Oxalobacteraceae</taxon>
        <taxon>Undibacterium</taxon>
    </lineage>
</organism>
<evidence type="ECO:0000256" key="1">
    <source>
        <dbReference type="SAM" id="Coils"/>
    </source>
</evidence>
<keyword evidence="5" id="KW-1185">Reference proteome</keyword>
<evidence type="ECO:0000259" key="3">
    <source>
        <dbReference type="Pfam" id="PF06791"/>
    </source>
</evidence>
<evidence type="ECO:0000313" key="4">
    <source>
        <dbReference type="EMBL" id="MBC3920356.1"/>
    </source>
</evidence>
<name>A0ABR6ZWV1_9BURK</name>
<dbReference type="Pfam" id="PF06791">
    <property type="entry name" value="TMP_2"/>
    <property type="match status" value="1"/>
</dbReference>
<reference evidence="4 5" key="1">
    <citation type="submission" date="2020-08" db="EMBL/GenBank/DDBJ databases">
        <title>Novel species isolated from subtropical streams in China.</title>
        <authorList>
            <person name="Lu H."/>
        </authorList>
    </citation>
    <scope>NUCLEOTIDE SEQUENCE [LARGE SCALE GENOMIC DNA]</scope>
    <source>
        <strain evidence="4 5">CY18W</strain>
    </source>
</reference>
<dbReference type="InterPro" id="IPR009628">
    <property type="entry name" value="Phage_tape_measure_N"/>
</dbReference>
<keyword evidence="2" id="KW-0472">Membrane</keyword>
<keyword evidence="2" id="KW-1133">Transmembrane helix</keyword>
<dbReference type="Proteomes" id="UP000650424">
    <property type="component" value="Unassembled WGS sequence"/>
</dbReference>
<comment type="caution">
    <text evidence="4">The sequence shown here is derived from an EMBL/GenBank/DDBJ whole genome shotgun (WGS) entry which is preliminary data.</text>
</comment>
<feature type="domain" description="Bacteriophage tail tape measure N-terminal" evidence="3">
    <location>
        <begin position="168"/>
        <end position="325"/>
    </location>
</feature>
<keyword evidence="2" id="KW-0812">Transmembrane</keyword>
<sequence>MSNETGSNTSGVAQSNVKQTSVDVSQLSNFTDSLANSTEKLSGSIKHVTAAMASHNASLNALLSSVTKLREQHAASEALASAEEKLAAKGREFVASLKQQADTLGMTKQQMLHYQAAQLGVADQAAPFIESLGHTEKGMTKLNFSSDATRKQLLGMAKDMAQGDFSKFGESMMGLAESTGALALVFTPVGAVVAAAAAVIGTVAYQAYKAHEEFVAWKNALAVTNDYAGMTSDSMEELSRSMTASGEVTIGTAKDITLALVSSGELGGAALKKIGMLSSDFAKVTGQDIDKVAPDLIKLFADPLKGAQDLDKTMHFLTVTDLEHISTLKRLGQTQEAQLYLAEALSNHLPKQAENVTELGKEWNELKSTLSSVGDGFRSLFKEDSLEKQIGRLSIFADLIRKISKETGLGTGISTQIDDALKNQQEILKYKNQAAAKKEENNANNEREKLAQPEIQKAATYQIRVLKDQRELVKTGEDSEDRAQRLKELNKQIADSTRALGADERQLATERITNEAKIRDLVNKGVSDDLETAKKLGSINQFEYERRVQEIAMEDIAFKKSQEQRILALGGLTAEQTLQHKNNISALDKEREVAEKLNNNKALLEEKKAHDDVIKSIVDEGKATSSRLSDAIEKQRKQNDEIGKTVELKELEKKASDEAKIAALEADAELAQFAISESKNKNFIEVEETRLAQIKEEIRLRKTLIETEEKGVKLAADAAAEKASIEAAKKAEAAWDASSKSIGDFLYGAIDNGGGSAVKKLVADLKKQFAQMLLRPIIAPIAAFGASLLNPSAASAQTFMDGSSGGNVLNLASSAQSAFSMLSNGFAGMAQTAGTAIEGLGTTLGSSVIENFGIGMQIGQGGLSSSAVAAGLPGAGLGSAVATAIPYVAAAVAAYYIATKGFGHGDREITGQDVTAQVGSFGVTGTKNVEHVKEGGWFTGDIRGAWNYDLNTGNTVADGVTYNDTTGSTQAAGKAIKAGYEAIMSSTTLFAKQLGIDSEFIKQKSYSLQFDFGKTDAEFATNLTKALAGVSDKVALDLLPNLTSLSKEGETASATLQRVAQNFDATNTVMSNLGLAKFAADDAGLKATSTITELIGGVDALKQVAGSYYDNFFSTSEKEANVMKALTAEFEKAGLGVLPKTRDGFRDMVTEISKTGTPEQIATLLKLSGAFASIVPAVVPVTDAVAAITDGVQKLNIATVFATTSNYMSLEDRLIEIKKRRAQEEELAAAARASAQAMTELVTAAQASIPALLRSGNVVAALAANMVGVFNDKTFSNDAAARFNAKASVKMAGQVSADALNTQDAGKVIGILLSQTLSDDFNESLATEVKNGLGISMGNALSDALHGVFVTAGKMIALRDFSPQGAGIAGVIAARNQFAFDSDAKSYRVANNADESVTYYGKDIQAYKDGIESLNYALKTGRITQDEYASGMAIIDTVMKDAKELAGDLSAQLRRVGEDAQRLVFSGMSSIGYYFGEISKAADALAASAAAANTPLYQTETAIGRLTSLATVMGQSVSAVVDGLDAQIGSISKQLLLTQDEGQQRTLAGQLKSLQFDQAHIADPGSMVGNAAVIAQAASAAAAAMTTQDAKNAAAALSGNAAFSGVGGNQLRDMSLLLDGIKQLDPASFEAAFTRLNDALIKGRVNTAQYQALFEHGLDVFNNGAKEMVSAAQKMADVISGLKQKADEAMTALAASVNAEKNAAKTVYDDKIKQINAEKTAAVAIYDASTKAINGQIASVNKTVETTRTIVNTLTSALEGMRMGSNLAADRKTAQNFLSNAVSTAQNGGGLPEDDKLKSALGVISQPSTDLFSSFEDYTRDFYVTAGDIAALNAVATPQLDAAQQSLITLNAQLDQAKVAQEQLLAELEKNATDAQLAYTIQTDYLDGLLTNAKAQLDTALGTNVAVLTLSAALLQVTTSIAALASAQAAQAAAQMAATQAAAVAAAQAKPAVLTGNVAAFATGGDTDGGLHLVGENGPELQLTGPSRIFTAAQTASMISGSSNDELLSEIRKLRSAVENQDTAMNKIVSNTGATASSSAKTADAFGAGPVLVEIA</sequence>
<dbReference type="PANTHER" id="PTHR34491">
    <property type="entry name" value="A-TYPE INCLUSION PROTEIN, PUTATIVE-RELATED"/>
    <property type="match status" value="1"/>
</dbReference>
<keyword evidence="1" id="KW-0175">Coiled coil</keyword>
<gene>
    <name evidence="4" type="ORF">H8L32_23030</name>
</gene>
<feature type="transmembrane region" description="Helical" evidence="2">
    <location>
        <begin position="181"/>
        <end position="205"/>
    </location>
</feature>
<evidence type="ECO:0000313" key="5">
    <source>
        <dbReference type="Proteomes" id="UP000650424"/>
    </source>
</evidence>
<protein>
    <submittedName>
        <fullName evidence="4">Phage tail length tape measure family protein</fullName>
    </submittedName>
</protein>
<evidence type="ECO:0000256" key="2">
    <source>
        <dbReference type="SAM" id="Phobius"/>
    </source>
</evidence>